<dbReference type="Gene3D" id="3.30.710.10">
    <property type="entry name" value="Potassium Channel Kv1.1, Chain A"/>
    <property type="match status" value="1"/>
</dbReference>
<dbReference type="GO" id="GO:0005634">
    <property type="term" value="C:nucleus"/>
    <property type="evidence" value="ECO:0007669"/>
    <property type="project" value="UniProtKB-SubCell"/>
</dbReference>
<evidence type="ECO:0000256" key="3">
    <source>
        <dbReference type="ARBA" id="ARBA00022771"/>
    </source>
</evidence>
<evidence type="ECO:0000256" key="2">
    <source>
        <dbReference type="ARBA" id="ARBA00022723"/>
    </source>
</evidence>
<dbReference type="Pfam" id="PF00651">
    <property type="entry name" value="BTB"/>
    <property type="match status" value="1"/>
</dbReference>
<feature type="region of interest" description="Disordered" evidence="6">
    <location>
        <begin position="120"/>
        <end position="217"/>
    </location>
</feature>
<evidence type="ECO:0000256" key="4">
    <source>
        <dbReference type="ARBA" id="ARBA00022833"/>
    </source>
</evidence>
<dbReference type="InterPro" id="IPR000210">
    <property type="entry name" value="BTB/POZ_dom"/>
</dbReference>
<dbReference type="InterPro" id="IPR051095">
    <property type="entry name" value="Dros_DevTransReg"/>
</dbReference>
<evidence type="ECO:0000256" key="5">
    <source>
        <dbReference type="ARBA" id="ARBA00023242"/>
    </source>
</evidence>
<sequence length="433" mass="48588">MADEEQFSLCWNNFNTNLSAGFHESLCRGDLVDVTLAAEGQLVKAHRLVLSVCSPYFRKMFTQMPANQHAFVFLKDVSSSALKDLIQFMYCGEVNVKQEALPAFISTAEALQIKGLTESNDGTVTAQGSSSPTKEGNVSTPLPDQSSLRPRSTRIVASRPQAFKIESEGSSDEKQTVTLVQTTQPSKRSSRQSITVAPKRIKMSQSQESADPLDDPEHEIVTPQHLKVTEATEFIDLPIEGTQLNPKTEPEYVEDTQEIETEQDDDQYVEDVTYGEEKYDESYFTEGDDKAGVSGFSETYATEGDQSNTDAQETELMTGEYFAVKDERNPEIEHFIHFSKSLRGKPAIMVDNVRFIIMSEKDDKVIWRCSLMSTKKRKCPARVYMMKGNPPNFILGKSRHEHMELVRGSYKSQTPNLSLDAVKPQFFVAGHNE</sequence>
<evidence type="ECO:0000256" key="1">
    <source>
        <dbReference type="ARBA" id="ARBA00004123"/>
    </source>
</evidence>
<keyword evidence="4" id="KW-0862">Zinc</keyword>
<keyword evidence="2" id="KW-0479">Metal-binding</keyword>
<dbReference type="OrthoDB" id="2311693at2759"/>
<proteinExistence type="predicted"/>
<evidence type="ECO:0000259" key="7">
    <source>
        <dbReference type="PROSITE" id="PS50097"/>
    </source>
</evidence>
<protein>
    <submittedName>
        <fullName evidence="8">CLUMA_CG005563, isoform Q</fullName>
    </submittedName>
</protein>
<evidence type="ECO:0000313" key="9">
    <source>
        <dbReference type="Proteomes" id="UP000183832"/>
    </source>
</evidence>
<dbReference type="InterPro" id="IPR011333">
    <property type="entry name" value="SKP1/BTB/POZ_sf"/>
</dbReference>
<accession>A0A1J1HZJ7</accession>
<evidence type="ECO:0000256" key="6">
    <source>
        <dbReference type="SAM" id="MobiDB-lite"/>
    </source>
</evidence>
<dbReference type="Pfam" id="PF04500">
    <property type="entry name" value="FLYWCH"/>
    <property type="match status" value="1"/>
</dbReference>
<gene>
    <name evidence="8" type="primary">similar to Modifier of mdg4</name>
    <name evidence="8" type="ORF">CLUMA_CG005563</name>
</gene>
<dbReference type="PROSITE" id="PS50097">
    <property type="entry name" value="BTB"/>
    <property type="match status" value="1"/>
</dbReference>
<dbReference type="EMBL" id="CVRI01000021">
    <property type="protein sequence ID" value="CRK91966.1"/>
    <property type="molecule type" value="Genomic_DNA"/>
</dbReference>
<evidence type="ECO:0000313" key="8">
    <source>
        <dbReference type="EMBL" id="CRK91966.1"/>
    </source>
</evidence>
<dbReference type="PANTHER" id="PTHR23110">
    <property type="entry name" value="BTB DOMAIN TRANSCRIPTION FACTOR"/>
    <property type="match status" value="1"/>
</dbReference>
<dbReference type="SMART" id="SM00225">
    <property type="entry name" value="BTB"/>
    <property type="match status" value="1"/>
</dbReference>
<dbReference type="SUPFAM" id="SSF54695">
    <property type="entry name" value="POZ domain"/>
    <property type="match status" value="1"/>
</dbReference>
<name>A0A1J1HZJ7_9DIPT</name>
<feature type="compositionally biased region" description="Polar residues" evidence="6">
    <location>
        <begin position="176"/>
        <end position="195"/>
    </location>
</feature>
<feature type="compositionally biased region" description="Polar residues" evidence="6">
    <location>
        <begin position="120"/>
        <end position="150"/>
    </location>
</feature>
<keyword evidence="3" id="KW-0863">Zinc-finger</keyword>
<reference evidence="8 9" key="1">
    <citation type="submission" date="2015-04" db="EMBL/GenBank/DDBJ databases">
        <authorList>
            <person name="Syromyatnikov M.Y."/>
            <person name="Popov V.N."/>
        </authorList>
    </citation>
    <scope>NUCLEOTIDE SEQUENCE [LARGE SCALE GENOMIC DNA]</scope>
</reference>
<dbReference type="AlphaFoldDB" id="A0A1J1HZJ7"/>
<keyword evidence="5" id="KW-0539">Nucleus</keyword>
<dbReference type="Gene3D" id="2.20.25.240">
    <property type="match status" value="1"/>
</dbReference>
<comment type="subcellular location">
    <subcellularLocation>
        <location evidence="1">Nucleus</location>
    </subcellularLocation>
</comment>
<dbReference type="Proteomes" id="UP000183832">
    <property type="component" value="Unassembled WGS sequence"/>
</dbReference>
<dbReference type="InterPro" id="IPR007588">
    <property type="entry name" value="Znf_FLYWCH"/>
</dbReference>
<organism evidence="8 9">
    <name type="scientific">Clunio marinus</name>
    <dbReference type="NCBI Taxonomy" id="568069"/>
    <lineage>
        <taxon>Eukaryota</taxon>
        <taxon>Metazoa</taxon>
        <taxon>Ecdysozoa</taxon>
        <taxon>Arthropoda</taxon>
        <taxon>Hexapoda</taxon>
        <taxon>Insecta</taxon>
        <taxon>Pterygota</taxon>
        <taxon>Neoptera</taxon>
        <taxon>Endopterygota</taxon>
        <taxon>Diptera</taxon>
        <taxon>Nematocera</taxon>
        <taxon>Chironomoidea</taxon>
        <taxon>Chironomidae</taxon>
        <taxon>Clunio</taxon>
    </lineage>
</organism>
<dbReference type="FunFam" id="3.30.710.10:FF:000036">
    <property type="entry name" value="Mod(Mdg4), isoform H"/>
    <property type="match status" value="1"/>
</dbReference>
<dbReference type="GO" id="GO:0006357">
    <property type="term" value="P:regulation of transcription by RNA polymerase II"/>
    <property type="evidence" value="ECO:0007669"/>
    <property type="project" value="TreeGrafter"/>
</dbReference>
<keyword evidence="9" id="KW-1185">Reference proteome</keyword>
<dbReference type="GO" id="GO:0008270">
    <property type="term" value="F:zinc ion binding"/>
    <property type="evidence" value="ECO:0007669"/>
    <property type="project" value="UniProtKB-KW"/>
</dbReference>
<dbReference type="PANTHER" id="PTHR23110:SF92">
    <property type="entry name" value="MODIFIER OF MDG4"/>
    <property type="match status" value="1"/>
</dbReference>
<feature type="compositionally biased region" description="Basic and acidic residues" evidence="6">
    <location>
        <begin position="165"/>
        <end position="175"/>
    </location>
</feature>
<feature type="domain" description="BTB" evidence="7">
    <location>
        <begin position="32"/>
        <end position="98"/>
    </location>
</feature>
<dbReference type="CDD" id="cd18315">
    <property type="entry name" value="BTB_POZ_BAB-like"/>
    <property type="match status" value="1"/>
</dbReference>